<dbReference type="GO" id="GO:0005737">
    <property type="term" value="C:cytoplasm"/>
    <property type="evidence" value="ECO:0007669"/>
    <property type="project" value="TreeGrafter"/>
</dbReference>
<dbReference type="Proteomes" id="UP000188533">
    <property type="component" value="Unassembled WGS sequence"/>
</dbReference>
<feature type="compositionally biased region" description="Polar residues" evidence="1">
    <location>
        <begin position="125"/>
        <end position="136"/>
    </location>
</feature>
<accession>A0A1Q3E1B8</accession>
<gene>
    <name evidence="3" type="ORF">LENED_002613</name>
</gene>
<dbReference type="GO" id="GO:0072318">
    <property type="term" value="P:clathrin coat disassembly"/>
    <property type="evidence" value="ECO:0007669"/>
    <property type="project" value="TreeGrafter"/>
</dbReference>
<feature type="compositionally biased region" description="Polar residues" evidence="1">
    <location>
        <begin position="345"/>
        <end position="358"/>
    </location>
</feature>
<dbReference type="GO" id="GO:0030276">
    <property type="term" value="F:clathrin binding"/>
    <property type="evidence" value="ECO:0007669"/>
    <property type="project" value="TreeGrafter"/>
</dbReference>
<sequence length="868" mass="93306">MSDSFADLWNSAVPSKPTPQPQKLGSLSSQSNPPYPRQTQNDLFAQLASRGSSVSNSRSATPPSAIPASSHKGFAKPSSQNSNGDAFSGLFGAGSSLASNRSTANMTIAERAALVEKERLERSIQQRQAPSPTHSTAWDGLDSLGSKTFATSPTNSHLPLDHDWTLTAPSVLKSVVLPPVLKPEDEWGLANFANTSAPATTSKPSHSGAVWDLDEFSTLDSTSRGLGPGKWDEVTANDGPDDILGDLSRPIEAIQREKHENSRRNVVVSPPKSPSLREPSPNRSNSPPPHILGQLIEMGFSITQARTALASTDSGQNVQAALDILISNGAIGPGEDYGDEAGSFSGRNNSQNQRTPSPQEEPKPRLRRDRQIIQERQRERNTSSPSELGGLQADKILAQASEIGFSLFNRANAAWKEGKERVQKVYEEKVAATAEGSTSRRGSGRSTPLAMATKPKWMQDNEGLPDTMIDHTKKEARPVEKPSFSTHTEVVDLFSDTSSPESSTSQLTSQPSTLSVGSSNGVYVSKFRHAKPKVSDTTSGSASLSPHPITLVSAPESTIALSQESKASGAHFYKLGDFPAADTAYTRAIEALPAGHALLIPLYNNRALVRLKVGDVQGVIADTKKVEELIGGVGTVREELRKGDLGKIPVKGSKQGSGDDVVINMPDALIKAWKRRAEAMEGREKWEDAGKDWEKVASAEWAGKAVRAEGASGAGRCRKMQQGGSSHHTPKFKPSPPIRPPSHQVPSIPSQALNALRAANEAAEVEDSHRYRLKDGVDARLQSWKGGKENNIRALLASLDTVLWPELGVQKLSMAELLNKGQVKVKYMKCIAKVHPDKLNEGNSTLEQRMIAAGVFGALNEAWNAFKP</sequence>
<dbReference type="Gene3D" id="1.25.40.10">
    <property type="entry name" value="Tetratricopeptide repeat domain"/>
    <property type="match status" value="1"/>
</dbReference>
<feature type="compositionally biased region" description="Low complexity" evidence="1">
    <location>
        <begin position="49"/>
        <end position="70"/>
    </location>
</feature>
<name>A0A1Q3E1B8_LENED</name>
<feature type="region of interest" description="Disordered" evidence="1">
    <location>
        <begin position="707"/>
        <end position="746"/>
    </location>
</feature>
<dbReference type="SUPFAM" id="SSF48452">
    <property type="entry name" value="TPR-like"/>
    <property type="match status" value="1"/>
</dbReference>
<dbReference type="InterPro" id="IPR011990">
    <property type="entry name" value="TPR-like_helical_dom_sf"/>
</dbReference>
<dbReference type="PANTHER" id="PTHR23172:SF19">
    <property type="entry name" value="J DOMAIN-CONTAINING PROTEIN"/>
    <property type="match status" value="1"/>
</dbReference>
<feature type="compositionally biased region" description="Low complexity" evidence="1">
    <location>
        <begin position="495"/>
        <end position="515"/>
    </location>
</feature>
<dbReference type="PROSITE" id="PS50030">
    <property type="entry name" value="UBA"/>
    <property type="match status" value="1"/>
</dbReference>
<dbReference type="GO" id="GO:0072583">
    <property type="term" value="P:clathrin-dependent endocytosis"/>
    <property type="evidence" value="ECO:0007669"/>
    <property type="project" value="TreeGrafter"/>
</dbReference>
<dbReference type="STRING" id="5353.A0A1Q3E1B8"/>
<feature type="domain" description="UBA" evidence="2">
    <location>
        <begin position="286"/>
        <end position="328"/>
    </location>
</feature>
<feature type="compositionally biased region" description="Basic and acidic residues" evidence="1">
    <location>
        <begin position="254"/>
        <end position="263"/>
    </location>
</feature>
<dbReference type="SUPFAM" id="SSF46565">
    <property type="entry name" value="Chaperone J-domain"/>
    <property type="match status" value="1"/>
</dbReference>
<evidence type="ECO:0000313" key="3">
    <source>
        <dbReference type="EMBL" id="GAW01043.1"/>
    </source>
</evidence>
<dbReference type="InterPro" id="IPR036869">
    <property type="entry name" value="J_dom_sf"/>
</dbReference>
<dbReference type="AlphaFoldDB" id="A0A1Q3E1B8"/>
<feature type="region of interest" description="Disordered" evidence="1">
    <location>
        <begin position="120"/>
        <end position="140"/>
    </location>
</feature>
<dbReference type="InterPro" id="IPR015940">
    <property type="entry name" value="UBA"/>
</dbReference>
<dbReference type="Gene3D" id="1.10.8.10">
    <property type="entry name" value="DNA helicase RuvA subunit, C-terminal domain"/>
    <property type="match status" value="1"/>
</dbReference>
<reference evidence="3 4" key="2">
    <citation type="submission" date="2017-02" db="EMBL/GenBank/DDBJ databases">
        <title>A genome survey and senescence transcriptome analysis in Lentinula edodes.</title>
        <authorList>
            <person name="Sakamoto Y."/>
            <person name="Nakade K."/>
            <person name="Sato S."/>
            <person name="Yoshida Y."/>
            <person name="Miyazaki K."/>
            <person name="Natsume S."/>
            <person name="Konno N."/>
        </authorList>
    </citation>
    <scope>NUCLEOTIDE SEQUENCE [LARGE SCALE GENOMIC DNA]</scope>
    <source>
        <strain evidence="3 4">NBRC 111202</strain>
    </source>
</reference>
<dbReference type="GO" id="GO:0031982">
    <property type="term" value="C:vesicle"/>
    <property type="evidence" value="ECO:0007669"/>
    <property type="project" value="TreeGrafter"/>
</dbReference>
<protein>
    <submittedName>
        <fullName evidence="3">Uba ts-n domain protein</fullName>
    </submittedName>
</protein>
<dbReference type="EMBL" id="BDGU01000051">
    <property type="protein sequence ID" value="GAW01043.1"/>
    <property type="molecule type" value="Genomic_DNA"/>
</dbReference>
<evidence type="ECO:0000313" key="4">
    <source>
        <dbReference type="Proteomes" id="UP000188533"/>
    </source>
</evidence>
<dbReference type="Gene3D" id="1.10.287.110">
    <property type="entry name" value="DnaJ domain"/>
    <property type="match status" value="1"/>
</dbReference>
<dbReference type="InterPro" id="IPR009060">
    <property type="entry name" value="UBA-like_sf"/>
</dbReference>
<dbReference type="PANTHER" id="PTHR23172">
    <property type="entry name" value="AUXILIN/CYCLIN G-ASSOCIATED KINASE-RELATED"/>
    <property type="match status" value="1"/>
</dbReference>
<evidence type="ECO:0000259" key="2">
    <source>
        <dbReference type="PROSITE" id="PS50030"/>
    </source>
</evidence>
<keyword evidence="4" id="KW-1185">Reference proteome</keyword>
<organism evidence="3 4">
    <name type="scientific">Lentinula edodes</name>
    <name type="common">Shiitake mushroom</name>
    <name type="synonym">Lentinus edodes</name>
    <dbReference type="NCBI Taxonomy" id="5353"/>
    <lineage>
        <taxon>Eukaryota</taxon>
        <taxon>Fungi</taxon>
        <taxon>Dikarya</taxon>
        <taxon>Basidiomycota</taxon>
        <taxon>Agaricomycotina</taxon>
        <taxon>Agaricomycetes</taxon>
        <taxon>Agaricomycetidae</taxon>
        <taxon>Agaricales</taxon>
        <taxon>Marasmiineae</taxon>
        <taxon>Omphalotaceae</taxon>
        <taxon>Lentinula</taxon>
    </lineage>
</organism>
<feature type="region of interest" description="Disordered" evidence="1">
    <location>
        <begin position="1"/>
        <end position="85"/>
    </location>
</feature>
<proteinExistence type="predicted"/>
<comment type="caution">
    <text evidence="3">The sequence shown here is derived from an EMBL/GenBank/DDBJ whole genome shotgun (WGS) entry which is preliminary data.</text>
</comment>
<feature type="region of interest" description="Disordered" evidence="1">
    <location>
        <begin position="222"/>
        <end position="292"/>
    </location>
</feature>
<feature type="compositionally biased region" description="Polar residues" evidence="1">
    <location>
        <begin position="21"/>
        <end position="43"/>
    </location>
</feature>
<feature type="region of interest" description="Disordered" evidence="1">
    <location>
        <begin position="333"/>
        <end position="368"/>
    </location>
</feature>
<reference evidence="3 4" key="1">
    <citation type="submission" date="2016-08" db="EMBL/GenBank/DDBJ databases">
        <authorList>
            <consortium name="Lentinula edodes genome sequencing consortium"/>
            <person name="Sakamoto Y."/>
            <person name="Nakade K."/>
            <person name="Sato S."/>
            <person name="Yoshida Y."/>
            <person name="Miyazaki K."/>
            <person name="Natsume S."/>
            <person name="Konno N."/>
        </authorList>
    </citation>
    <scope>NUCLEOTIDE SEQUENCE [LARGE SCALE GENOMIC DNA]</scope>
    <source>
        <strain evidence="3 4">NBRC 111202</strain>
    </source>
</reference>
<feature type="region of interest" description="Disordered" evidence="1">
    <location>
        <begin position="495"/>
        <end position="517"/>
    </location>
</feature>
<evidence type="ECO:0000256" key="1">
    <source>
        <dbReference type="SAM" id="MobiDB-lite"/>
    </source>
</evidence>
<feature type="compositionally biased region" description="Low complexity" evidence="1">
    <location>
        <begin position="274"/>
        <end position="285"/>
    </location>
</feature>
<dbReference type="SUPFAM" id="SSF46934">
    <property type="entry name" value="UBA-like"/>
    <property type="match status" value="1"/>
</dbReference>